<keyword evidence="3" id="KW-1185">Reference proteome</keyword>
<comment type="caution">
    <text evidence="2">The sequence shown here is derived from an EMBL/GenBank/DDBJ whole genome shotgun (WGS) entry which is preliminary data.</text>
</comment>
<feature type="transmembrane region" description="Helical" evidence="1">
    <location>
        <begin position="36"/>
        <end position="54"/>
    </location>
</feature>
<dbReference type="RefSeq" id="WP_027585843.1">
    <property type="nucleotide sequence ID" value="NZ_BLAX01000001.1"/>
</dbReference>
<gene>
    <name evidence="2" type="ORF">PbJCM13498_12320</name>
</gene>
<dbReference type="Proteomes" id="UP000391834">
    <property type="component" value="Unassembled WGS sequence"/>
</dbReference>
<proteinExistence type="predicted"/>
<dbReference type="EMBL" id="BLAX01000001">
    <property type="protein sequence ID" value="GET32369.1"/>
    <property type="molecule type" value="Genomic_DNA"/>
</dbReference>
<accession>A0A5M4AWR7</accession>
<sequence length="126" mass="14480">MKNFVYSSLVSIGFFIVGLFLVNTHFFSLVDNHDGILLISISVVLGLLVARSITPMNSTKRSLQSARWLLFAFAFLSVYDIISILRHPNELKYYGWLLVLLGFTVSFYFIRKELVKKIREEDATPQ</sequence>
<protein>
    <submittedName>
        <fullName evidence="2">Uncharacterized protein</fullName>
    </submittedName>
</protein>
<evidence type="ECO:0000256" key="1">
    <source>
        <dbReference type="SAM" id="Phobius"/>
    </source>
</evidence>
<keyword evidence="1" id="KW-0472">Membrane</keyword>
<evidence type="ECO:0000313" key="2">
    <source>
        <dbReference type="EMBL" id="GET32369.1"/>
    </source>
</evidence>
<name>A0A5M4AWR7_9BACT</name>
<feature type="transmembrane region" description="Helical" evidence="1">
    <location>
        <begin position="93"/>
        <end position="110"/>
    </location>
</feature>
<keyword evidence="1" id="KW-1133">Transmembrane helix</keyword>
<organism evidence="2 3">
    <name type="scientific">Prolixibacter bellariivorans</name>
    <dbReference type="NCBI Taxonomy" id="314319"/>
    <lineage>
        <taxon>Bacteria</taxon>
        <taxon>Pseudomonadati</taxon>
        <taxon>Bacteroidota</taxon>
        <taxon>Bacteroidia</taxon>
        <taxon>Marinilabiliales</taxon>
        <taxon>Prolixibacteraceae</taxon>
        <taxon>Prolixibacter</taxon>
    </lineage>
</organism>
<keyword evidence="1" id="KW-0812">Transmembrane</keyword>
<dbReference type="AlphaFoldDB" id="A0A5M4AWR7"/>
<evidence type="ECO:0000313" key="3">
    <source>
        <dbReference type="Proteomes" id="UP000391834"/>
    </source>
</evidence>
<reference evidence="2 3" key="1">
    <citation type="submission" date="2019-10" db="EMBL/GenBank/DDBJ databases">
        <title>Prolixibacter strains distinguished by the presence of nitrate reductase genes were adept at nitrate-dependent anaerobic corrosion of metallic iron and carbon steel.</title>
        <authorList>
            <person name="Iino T."/>
            <person name="Shono N."/>
            <person name="Ito K."/>
            <person name="Nakamura R."/>
            <person name="Sueoka K."/>
            <person name="Harayama S."/>
            <person name="Ohkuma M."/>
        </authorList>
    </citation>
    <scope>NUCLEOTIDE SEQUENCE [LARGE SCALE GENOMIC DNA]</scope>
    <source>
        <strain evidence="2 3">JCM 13498</strain>
    </source>
</reference>
<feature type="transmembrane region" description="Helical" evidence="1">
    <location>
        <begin position="12"/>
        <end position="30"/>
    </location>
</feature>
<feature type="transmembrane region" description="Helical" evidence="1">
    <location>
        <begin position="66"/>
        <end position="87"/>
    </location>
</feature>